<evidence type="ECO:0000256" key="9">
    <source>
        <dbReference type="ARBA" id="ARBA00023136"/>
    </source>
</evidence>
<comment type="caution">
    <text evidence="17">The sequence shown here is derived from an EMBL/GenBank/DDBJ whole genome shotgun (WGS) entry which is preliminary data.</text>
</comment>
<dbReference type="GO" id="GO:0005789">
    <property type="term" value="C:endoplasmic reticulum membrane"/>
    <property type="evidence" value="ECO:0007669"/>
    <property type="project" value="UniProtKB-SubCell"/>
</dbReference>
<feature type="transmembrane region" description="Helical" evidence="14">
    <location>
        <begin position="12"/>
        <end position="29"/>
    </location>
</feature>
<evidence type="ECO:0000256" key="3">
    <source>
        <dbReference type="ARBA" id="ARBA00022692"/>
    </source>
</evidence>
<evidence type="ECO:0000313" key="18">
    <source>
        <dbReference type="Proteomes" id="UP000821837"/>
    </source>
</evidence>
<sequence>MNCNLDPYALKVVPLFTAFLIIEVVFNLLQKNSDRFQLDDGLTSIGQGIIQELSRLFTEGTLLAGYVYVYNNFRIVTLPWNSTGTWFFAMLAIDFAYYWVHRWEINLAWSGHQVHHSSEFYNLTTAVRQSALQAYYEPVLYLPLALAVSPSAYMVHRQFNRLFQFLIHTEVVQTLGPLELVLNTPSHHRVHHGRDRYCIDKNYGGTLIIWDRLFGTFAAEQSRPAYGLTHSVNTFDPWTLQMHHFLYICRQFWVIEGLGNKLSTLFKGPGWQPGKPRLGDPNDIPDVISTGTLLCGILYIFLSLAAMGAFLDKRKNAFALEAFRCGLMFVLDARLLQLSSMVDSVAATAFLNIVRATYAASLLGCVAASLRVGLRSGRMRSITACALLAAVAVFAALPAESDASWSGCQYFNCTLRTPVRPSDIGNFMEAFSTFSSHPCINCTFYGNIFHSQLHSVVPNSWWKERAGQHNNRRNKKLYTMDSLQLQRQQHALQSALDKASDWCARIGLTLSATKTAFMSITNRRGRRRLLQTPICLSLNGQALSTVSTIRVLGVELDASGSASAWPAAPLPEIPPWLKAQASDNRPLTRLRQSNRQVEQEAVVTTIDDSLAPRMPHAT</sequence>
<reference evidence="17" key="2">
    <citation type="submission" date="2021-09" db="EMBL/GenBank/DDBJ databases">
        <authorList>
            <person name="Jia N."/>
            <person name="Wang J."/>
            <person name="Shi W."/>
            <person name="Du L."/>
            <person name="Sun Y."/>
            <person name="Zhan W."/>
            <person name="Jiang J."/>
            <person name="Wang Q."/>
            <person name="Zhang B."/>
            <person name="Ji P."/>
            <person name="Sakyi L.B."/>
            <person name="Cui X."/>
            <person name="Yuan T."/>
            <person name="Jiang B."/>
            <person name="Yang W."/>
            <person name="Lam T.T.-Y."/>
            <person name="Chang Q."/>
            <person name="Ding S."/>
            <person name="Wang X."/>
            <person name="Zhu J."/>
            <person name="Ruan X."/>
            <person name="Zhao L."/>
            <person name="Wei J."/>
            <person name="Que T."/>
            <person name="Du C."/>
            <person name="Cheng J."/>
            <person name="Dai P."/>
            <person name="Han X."/>
            <person name="Huang E."/>
            <person name="Gao Y."/>
            <person name="Liu J."/>
            <person name="Shao H."/>
            <person name="Ye R."/>
            <person name="Li L."/>
            <person name="Wei W."/>
            <person name="Wang X."/>
            <person name="Wang C."/>
            <person name="Huo Q."/>
            <person name="Li W."/>
            <person name="Guo W."/>
            <person name="Chen H."/>
            <person name="Chen S."/>
            <person name="Zhou L."/>
            <person name="Zhou L."/>
            <person name="Ni X."/>
            <person name="Tian J."/>
            <person name="Zhou Y."/>
            <person name="Sheng Y."/>
            <person name="Liu T."/>
            <person name="Pan Y."/>
            <person name="Xia L."/>
            <person name="Li J."/>
            <person name="Zhao F."/>
            <person name="Cao W."/>
        </authorList>
    </citation>
    <scope>NUCLEOTIDE SEQUENCE</scope>
    <source>
        <strain evidence="17">Rsan-2018</strain>
        <tissue evidence="17">Larvae</tissue>
    </source>
</reference>
<evidence type="ECO:0000259" key="15">
    <source>
        <dbReference type="Pfam" id="PF04116"/>
    </source>
</evidence>
<dbReference type="InterPro" id="IPR006694">
    <property type="entry name" value="Fatty_acid_hydroxylase"/>
</dbReference>
<keyword evidence="6" id="KW-0560">Oxidoreductase</keyword>
<dbReference type="VEuPathDB" id="VectorBase:RSAN_033319"/>
<keyword evidence="8" id="KW-0443">Lipid metabolism</keyword>
<evidence type="ECO:0000256" key="4">
    <source>
        <dbReference type="ARBA" id="ARBA00022824"/>
    </source>
</evidence>
<evidence type="ECO:0000256" key="13">
    <source>
        <dbReference type="ARBA" id="ARBA00047556"/>
    </source>
</evidence>
<evidence type="ECO:0000259" key="16">
    <source>
        <dbReference type="Pfam" id="PF24858"/>
    </source>
</evidence>
<name>A0A9D4PQ81_RHISA</name>
<protein>
    <recommendedName>
        <fullName evidence="12">Alkylglycerol monooxygenase</fullName>
        <ecNumber evidence="11">1.14.16.5</ecNumber>
    </recommendedName>
</protein>
<gene>
    <name evidence="17" type="ORF">HPB52_007722</name>
</gene>
<dbReference type="EMBL" id="JABSTV010001251">
    <property type="protein sequence ID" value="KAH7951296.1"/>
    <property type="molecule type" value="Genomic_DNA"/>
</dbReference>
<evidence type="ECO:0000256" key="6">
    <source>
        <dbReference type="ARBA" id="ARBA00023002"/>
    </source>
</evidence>
<accession>A0A9D4PQ81</accession>
<evidence type="ECO:0000313" key="17">
    <source>
        <dbReference type="EMBL" id="KAH7951296.1"/>
    </source>
</evidence>
<comment type="catalytic activity">
    <reaction evidence="13">
        <text>1-O-(1,2-saturated-alkyl)-sn-glycerol + (6R)-L-erythro-5,6,7,8-tetrahydrobiopterin + O2 = a 1-(1-hydroxyalkyl)-sn-glycerol + (6R)-L-erythro-6,7-dihydrobiopterin + H2O</text>
        <dbReference type="Rhea" id="RHEA:36255"/>
        <dbReference type="ChEBI" id="CHEBI:15377"/>
        <dbReference type="ChEBI" id="CHEBI:15379"/>
        <dbReference type="ChEBI" id="CHEBI:43120"/>
        <dbReference type="ChEBI" id="CHEBI:59560"/>
        <dbReference type="ChEBI" id="CHEBI:73418"/>
        <dbReference type="ChEBI" id="CHEBI:83957"/>
        <dbReference type="EC" id="1.14.16.5"/>
    </reaction>
</comment>
<dbReference type="GO" id="GO:0005506">
    <property type="term" value="F:iron ion binding"/>
    <property type="evidence" value="ECO:0007669"/>
    <property type="project" value="InterPro"/>
</dbReference>
<dbReference type="Pfam" id="PF04116">
    <property type="entry name" value="FA_hydroxylase"/>
    <property type="match status" value="1"/>
</dbReference>
<comment type="subcellular location">
    <subcellularLocation>
        <location evidence="2">Endoplasmic reticulum membrane</location>
        <topology evidence="2">Multi-pass membrane protein</topology>
    </subcellularLocation>
</comment>
<feature type="domain" description="Fatty acid hydroxylase" evidence="15">
    <location>
        <begin position="86"/>
        <end position="216"/>
    </location>
</feature>
<feature type="transmembrane region" description="Helical" evidence="14">
    <location>
        <begin position="83"/>
        <end position="100"/>
    </location>
</feature>
<dbReference type="EC" id="1.14.16.5" evidence="11"/>
<evidence type="ECO:0000256" key="5">
    <source>
        <dbReference type="ARBA" id="ARBA00022989"/>
    </source>
</evidence>
<keyword evidence="9 14" id="KW-0472">Membrane</keyword>
<feature type="transmembrane region" description="Helical" evidence="14">
    <location>
        <begin position="287"/>
        <end position="311"/>
    </location>
</feature>
<dbReference type="GO" id="GO:0008610">
    <property type="term" value="P:lipid biosynthetic process"/>
    <property type="evidence" value="ECO:0007669"/>
    <property type="project" value="InterPro"/>
</dbReference>
<evidence type="ECO:0000256" key="8">
    <source>
        <dbReference type="ARBA" id="ARBA00023098"/>
    </source>
</evidence>
<organism evidence="17 18">
    <name type="scientific">Rhipicephalus sanguineus</name>
    <name type="common">Brown dog tick</name>
    <name type="synonym">Ixodes sanguineus</name>
    <dbReference type="NCBI Taxonomy" id="34632"/>
    <lineage>
        <taxon>Eukaryota</taxon>
        <taxon>Metazoa</taxon>
        <taxon>Ecdysozoa</taxon>
        <taxon>Arthropoda</taxon>
        <taxon>Chelicerata</taxon>
        <taxon>Arachnida</taxon>
        <taxon>Acari</taxon>
        <taxon>Parasitiformes</taxon>
        <taxon>Ixodida</taxon>
        <taxon>Ixodoidea</taxon>
        <taxon>Ixodidae</taxon>
        <taxon>Rhipicephalinae</taxon>
        <taxon>Rhipicephalus</taxon>
        <taxon>Rhipicephalus</taxon>
    </lineage>
</organism>
<keyword evidence="18" id="KW-1185">Reference proteome</keyword>
<evidence type="ECO:0000256" key="7">
    <source>
        <dbReference type="ARBA" id="ARBA00023004"/>
    </source>
</evidence>
<dbReference type="Proteomes" id="UP000821837">
    <property type="component" value="Chromosome 5"/>
</dbReference>
<keyword evidence="7" id="KW-0408">Iron</keyword>
<dbReference type="GO" id="GO:0006643">
    <property type="term" value="P:membrane lipid metabolic process"/>
    <property type="evidence" value="ECO:0007669"/>
    <property type="project" value="TreeGrafter"/>
</dbReference>
<dbReference type="PANTHER" id="PTHR21624:SF1">
    <property type="entry name" value="ALKYLGLYCEROL MONOOXYGENASE"/>
    <property type="match status" value="1"/>
</dbReference>
<reference evidence="17" key="1">
    <citation type="journal article" date="2020" name="Cell">
        <title>Large-Scale Comparative Analyses of Tick Genomes Elucidate Their Genetic Diversity and Vector Capacities.</title>
        <authorList>
            <consortium name="Tick Genome and Microbiome Consortium (TIGMIC)"/>
            <person name="Jia N."/>
            <person name="Wang J."/>
            <person name="Shi W."/>
            <person name="Du L."/>
            <person name="Sun Y."/>
            <person name="Zhan W."/>
            <person name="Jiang J.F."/>
            <person name="Wang Q."/>
            <person name="Zhang B."/>
            <person name="Ji P."/>
            <person name="Bell-Sakyi L."/>
            <person name="Cui X.M."/>
            <person name="Yuan T.T."/>
            <person name="Jiang B.G."/>
            <person name="Yang W.F."/>
            <person name="Lam T.T."/>
            <person name="Chang Q.C."/>
            <person name="Ding S.J."/>
            <person name="Wang X.J."/>
            <person name="Zhu J.G."/>
            <person name="Ruan X.D."/>
            <person name="Zhao L."/>
            <person name="Wei J.T."/>
            <person name="Ye R.Z."/>
            <person name="Que T.C."/>
            <person name="Du C.H."/>
            <person name="Zhou Y.H."/>
            <person name="Cheng J.X."/>
            <person name="Dai P.F."/>
            <person name="Guo W.B."/>
            <person name="Han X.H."/>
            <person name="Huang E.J."/>
            <person name="Li L.F."/>
            <person name="Wei W."/>
            <person name="Gao Y.C."/>
            <person name="Liu J.Z."/>
            <person name="Shao H.Z."/>
            <person name="Wang X."/>
            <person name="Wang C.C."/>
            <person name="Yang T.C."/>
            <person name="Huo Q.B."/>
            <person name="Li W."/>
            <person name="Chen H.Y."/>
            <person name="Chen S.E."/>
            <person name="Zhou L.G."/>
            <person name="Ni X.B."/>
            <person name="Tian J.H."/>
            <person name="Sheng Y."/>
            <person name="Liu T."/>
            <person name="Pan Y.S."/>
            <person name="Xia L.Y."/>
            <person name="Li J."/>
            <person name="Zhao F."/>
            <person name="Cao W.C."/>
        </authorList>
    </citation>
    <scope>NUCLEOTIDE SEQUENCE</scope>
    <source>
        <strain evidence="17">Rsan-2018</strain>
    </source>
</reference>
<dbReference type="InterPro" id="IPR056853">
    <property type="entry name" value="AGMP_C"/>
</dbReference>
<dbReference type="InterPro" id="IPR051689">
    <property type="entry name" value="Sterol_desaturase/TMEM195"/>
</dbReference>
<feature type="domain" description="Alkylglycerol monooxygenase C-terminal" evidence="16">
    <location>
        <begin position="287"/>
        <end position="341"/>
    </location>
</feature>
<comment type="cofactor">
    <cofactor evidence="1">
        <name>Fe cation</name>
        <dbReference type="ChEBI" id="CHEBI:24875"/>
    </cofactor>
</comment>
<proteinExistence type="inferred from homology"/>
<dbReference type="PANTHER" id="PTHR21624">
    <property type="entry name" value="STEROL DESATURASE-RELATED PROTEIN"/>
    <property type="match status" value="1"/>
</dbReference>
<keyword evidence="5 14" id="KW-1133">Transmembrane helix</keyword>
<evidence type="ECO:0000256" key="12">
    <source>
        <dbReference type="ARBA" id="ARBA00040992"/>
    </source>
</evidence>
<evidence type="ECO:0000256" key="10">
    <source>
        <dbReference type="ARBA" id="ARBA00038190"/>
    </source>
</evidence>
<evidence type="ECO:0000256" key="1">
    <source>
        <dbReference type="ARBA" id="ARBA00001962"/>
    </source>
</evidence>
<dbReference type="Pfam" id="PF24858">
    <property type="entry name" value="AGMP_C"/>
    <property type="match status" value="1"/>
</dbReference>
<dbReference type="AlphaFoldDB" id="A0A9D4PQ81"/>
<comment type="similarity">
    <text evidence="10">Belongs to the sterol desaturase family. TMEM195 subfamily.</text>
</comment>
<keyword evidence="4" id="KW-0256">Endoplasmic reticulum</keyword>
<evidence type="ECO:0000256" key="2">
    <source>
        <dbReference type="ARBA" id="ARBA00004477"/>
    </source>
</evidence>
<dbReference type="GO" id="GO:0050479">
    <property type="term" value="F:glyceryl-ether monooxygenase activity"/>
    <property type="evidence" value="ECO:0007669"/>
    <property type="project" value="UniProtKB-EC"/>
</dbReference>
<keyword evidence="3 14" id="KW-0812">Transmembrane</keyword>
<evidence type="ECO:0000256" key="11">
    <source>
        <dbReference type="ARBA" id="ARBA00039026"/>
    </source>
</evidence>
<evidence type="ECO:0000256" key="14">
    <source>
        <dbReference type="SAM" id="Phobius"/>
    </source>
</evidence>